<reference evidence="2" key="1">
    <citation type="submission" date="2022-08" db="EMBL/GenBank/DDBJ databases">
        <title>A Global Phylogenomic Analysis of the Shiitake Genus Lentinula.</title>
        <authorList>
            <consortium name="DOE Joint Genome Institute"/>
            <person name="Sierra-Patev S."/>
            <person name="Min B."/>
            <person name="Naranjo-Ortiz M."/>
            <person name="Looney B."/>
            <person name="Konkel Z."/>
            <person name="Slot J.C."/>
            <person name="Sakamoto Y."/>
            <person name="Steenwyk J.L."/>
            <person name="Rokas A."/>
            <person name="Carro J."/>
            <person name="Camarero S."/>
            <person name="Ferreira P."/>
            <person name="Molpeceres G."/>
            <person name="Ruiz-Duenas F.J."/>
            <person name="Serrano A."/>
            <person name="Henrissat B."/>
            <person name="Drula E."/>
            <person name="Hughes K.W."/>
            <person name="Mata J.L."/>
            <person name="Ishikawa N.K."/>
            <person name="Vargas-Isla R."/>
            <person name="Ushijima S."/>
            <person name="Smith C.A."/>
            <person name="Ahrendt S."/>
            <person name="Andreopoulos W."/>
            <person name="He G."/>
            <person name="Labutti K."/>
            <person name="Lipzen A."/>
            <person name="Ng V."/>
            <person name="Riley R."/>
            <person name="Sandor L."/>
            <person name="Barry K."/>
            <person name="Martinez A.T."/>
            <person name="Xiao Y."/>
            <person name="Gibbons J.G."/>
            <person name="Terashima K."/>
            <person name="Grigoriev I.V."/>
            <person name="Hibbett D.S."/>
        </authorList>
    </citation>
    <scope>NUCLEOTIDE SEQUENCE</scope>
    <source>
        <strain evidence="2">JLM2183</strain>
    </source>
</reference>
<dbReference type="EMBL" id="JAOTPV010000015">
    <property type="protein sequence ID" value="KAJ4474879.1"/>
    <property type="molecule type" value="Genomic_DNA"/>
</dbReference>
<dbReference type="Proteomes" id="UP001150266">
    <property type="component" value="Unassembled WGS sequence"/>
</dbReference>
<proteinExistence type="predicted"/>
<keyword evidence="3" id="KW-1185">Reference proteome</keyword>
<feature type="chain" id="PRO_5040891815" evidence="1">
    <location>
        <begin position="22"/>
        <end position="198"/>
    </location>
</feature>
<evidence type="ECO:0000313" key="2">
    <source>
        <dbReference type="EMBL" id="KAJ4474879.1"/>
    </source>
</evidence>
<evidence type="ECO:0000256" key="1">
    <source>
        <dbReference type="SAM" id="SignalP"/>
    </source>
</evidence>
<dbReference type="AlphaFoldDB" id="A0A9W9A5H2"/>
<evidence type="ECO:0000313" key="3">
    <source>
        <dbReference type="Proteomes" id="UP001150266"/>
    </source>
</evidence>
<comment type="caution">
    <text evidence="2">The sequence shown here is derived from an EMBL/GenBank/DDBJ whole genome shotgun (WGS) entry which is preliminary data.</text>
</comment>
<feature type="signal peptide" evidence="1">
    <location>
        <begin position="1"/>
        <end position="21"/>
    </location>
</feature>
<protein>
    <submittedName>
        <fullName evidence="2">Uncharacterized protein</fullName>
    </submittedName>
</protein>
<sequence length="198" mass="22275">MYLRFSLRTASVLCLILVVRAIPLLDRESLFKSVNKPSLSALSNPTTSDYMMEANIEFDTLSVEKPEHVKTGKASYAQKVVEVMILTAWKELGLVPEGSGGKLPKLWYFPRQVLQTWTPEQTLTFKITRNGEFKKAVKRGTEAVGRCHDGCDATATLATGQNDRFDFEIELDVKGEDGKYQVFSKKGVKVDYKEEKIS</sequence>
<accession>A0A9W9A5H2</accession>
<name>A0A9W9A5H2_9AGAR</name>
<dbReference type="OrthoDB" id="2902301at2759"/>
<keyword evidence="1" id="KW-0732">Signal</keyword>
<gene>
    <name evidence="2" type="ORF">J3R30DRAFT_3706603</name>
</gene>
<organism evidence="2 3">
    <name type="scientific">Lentinula aciculospora</name>
    <dbReference type="NCBI Taxonomy" id="153920"/>
    <lineage>
        <taxon>Eukaryota</taxon>
        <taxon>Fungi</taxon>
        <taxon>Dikarya</taxon>
        <taxon>Basidiomycota</taxon>
        <taxon>Agaricomycotina</taxon>
        <taxon>Agaricomycetes</taxon>
        <taxon>Agaricomycetidae</taxon>
        <taxon>Agaricales</taxon>
        <taxon>Marasmiineae</taxon>
        <taxon>Omphalotaceae</taxon>
        <taxon>Lentinula</taxon>
    </lineage>
</organism>